<accession>A0ABX8KT64</accession>
<dbReference type="RefSeq" id="WP_143028454.1">
    <property type="nucleotide sequence ID" value="NZ_CP047198.1"/>
</dbReference>
<reference evidence="1 2" key="1">
    <citation type="submission" date="2021-06" db="EMBL/GenBank/DDBJ databases">
        <title>FDA dAtabase for Regulatory Grade micrObial Sequences (FDA-ARGOS): Supporting development and validation of Infectious Disease Dx tests.</title>
        <authorList>
            <person name="Sproer C."/>
            <person name="Gronow S."/>
            <person name="Severitt S."/>
            <person name="Schroder I."/>
            <person name="Tallon L."/>
            <person name="Sadzewicz L."/>
            <person name="Zhao X."/>
            <person name="Boylan J."/>
            <person name="Ott S."/>
            <person name="Bowen H."/>
            <person name="Vavikolanu K."/>
            <person name="Mehta A."/>
            <person name="Aluvathingal J."/>
            <person name="Nadendla S."/>
            <person name="Lowell S."/>
            <person name="Myers T."/>
            <person name="Yan Y."/>
        </authorList>
    </citation>
    <scope>NUCLEOTIDE SEQUENCE [LARGE SCALE GENOMIC DNA]</scope>
    <source>
        <strain evidence="1 2">FDAARGOS 1425</strain>
    </source>
</reference>
<proteinExistence type="predicted"/>
<evidence type="ECO:0000313" key="1">
    <source>
        <dbReference type="EMBL" id="QXB17871.1"/>
    </source>
</evidence>
<dbReference type="Proteomes" id="UP000683520">
    <property type="component" value="Chromosome"/>
</dbReference>
<organism evidence="1 2">
    <name type="scientific">Corynebacterium coyleae</name>
    <dbReference type="NCBI Taxonomy" id="53374"/>
    <lineage>
        <taxon>Bacteria</taxon>
        <taxon>Bacillati</taxon>
        <taxon>Actinomycetota</taxon>
        <taxon>Actinomycetes</taxon>
        <taxon>Mycobacteriales</taxon>
        <taxon>Corynebacteriaceae</taxon>
        <taxon>Corynebacterium</taxon>
    </lineage>
</organism>
<evidence type="ECO:0000313" key="2">
    <source>
        <dbReference type="Proteomes" id="UP000683520"/>
    </source>
</evidence>
<gene>
    <name evidence="1" type="ORF">I6L55_08185</name>
</gene>
<dbReference type="GeneID" id="92750155"/>
<dbReference type="EMBL" id="CP077302">
    <property type="protein sequence ID" value="QXB17871.1"/>
    <property type="molecule type" value="Genomic_DNA"/>
</dbReference>
<name>A0ABX8KT64_9CORY</name>
<protein>
    <submittedName>
        <fullName evidence="1">Uncharacterized protein</fullName>
    </submittedName>
</protein>
<keyword evidence="2" id="KW-1185">Reference proteome</keyword>
<sequence length="64" mass="6933">MNNNKDTMARLPAGMRAYAYRASNQARVALHLPHGTEAIDLSAGQMQRFAERLGELAGDSTQAS</sequence>